<evidence type="ECO:0000313" key="2">
    <source>
        <dbReference type="Proteomes" id="UP000199468"/>
    </source>
</evidence>
<name>A0ABY0PA75_9HYPH</name>
<accession>A0ABY0PA75</accession>
<organism evidence="1 2">
    <name type="scientific">Bosea robiniae</name>
    <dbReference type="NCBI Taxonomy" id="1036780"/>
    <lineage>
        <taxon>Bacteria</taxon>
        <taxon>Pseudomonadati</taxon>
        <taxon>Pseudomonadota</taxon>
        <taxon>Alphaproteobacteria</taxon>
        <taxon>Hyphomicrobiales</taxon>
        <taxon>Boseaceae</taxon>
        <taxon>Bosea</taxon>
    </lineage>
</organism>
<comment type="caution">
    <text evidence="1">The sequence shown here is derived from an EMBL/GenBank/DDBJ whole genome shotgun (WGS) entry which is preliminary data.</text>
</comment>
<protein>
    <submittedName>
        <fullName evidence="1">Uncharacterized protein</fullName>
    </submittedName>
</protein>
<dbReference type="EMBL" id="FNBZ01000016">
    <property type="protein sequence ID" value="SDH79055.1"/>
    <property type="molecule type" value="Genomic_DNA"/>
</dbReference>
<sequence>MKLRDITDALTDGDTSTMRRGFCALVDQHDTVEATSPGMLVVALNRLCVSLKDDQAEMPAGICAALGLPCGSTYAQGSAAAKREAARLARHLMATG</sequence>
<reference evidence="1 2" key="1">
    <citation type="submission" date="2016-10" db="EMBL/GenBank/DDBJ databases">
        <authorList>
            <person name="Varghese N."/>
            <person name="Submissions S."/>
        </authorList>
    </citation>
    <scope>NUCLEOTIDE SEQUENCE [LARGE SCALE GENOMIC DNA]</scope>
    <source>
        <strain evidence="1 2">DSM 26672</strain>
    </source>
</reference>
<dbReference type="RefSeq" id="WP_091862939.1">
    <property type="nucleotide sequence ID" value="NZ_FNBZ01000016.1"/>
</dbReference>
<gene>
    <name evidence="1" type="ORF">SAMN05421844_1167</name>
</gene>
<dbReference type="Proteomes" id="UP000199468">
    <property type="component" value="Unassembled WGS sequence"/>
</dbReference>
<keyword evidence="2" id="KW-1185">Reference proteome</keyword>
<evidence type="ECO:0000313" key="1">
    <source>
        <dbReference type="EMBL" id="SDH79055.1"/>
    </source>
</evidence>
<proteinExistence type="predicted"/>